<name>A0A0S4QZN0_9ACTN</name>
<protein>
    <recommendedName>
        <fullName evidence="3">Plasmid replication, integration and excision activator</fullName>
    </recommendedName>
</protein>
<sequence length="135" mass="14810">MAVPMRIPVRFGDVFPHGAFVLGVEADRDFEKVKAGVVDSQVRDKETGARVWVVRVLDATPDLRAGQAEVKVKIVTEHQPVPPEVMPGTPFRPVEFDGMTVTAYVDQSRKTPRVGFSLRAREMRAPAAVRSGKAA</sequence>
<gene>
    <name evidence="1" type="ORF">Ga0074812_15611</name>
</gene>
<dbReference type="EMBL" id="FAOZ01000056">
    <property type="protein sequence ID" value="CUU61099.1"/>
    <property type="molecule type" value="Genomic_DNA"/>
</dbReference>
<evidence type="ECO:0000313" key="1">
    <source>
        <dbReference type="EMBL" id="CUU61099.1"/>
    </source>
</evidence>
<reference evidence="2" key="1">
    <citation type="submission" date="2015-11" db="EMBL/GenBank/DDBJ databases">
        <authorList>
            <person name="Varghese N."/>
        </authorList>
    </citation>
    <scope>NUCLEOTIDE SEQUENCE [LARGE SCALE GENOMIC DNA]</scope>
    <source>
        <strain evidence="2">DSM 45899</strain>
    </source>
</reference>
<dbReference type="AlphaFoldDB" id="A0A0S4QZN0"/>
<dbReference type="Proteomes" id="UP000198802">
    <property type="component" value="Unassembled WGS sequence"/>
</dbReference>
<dbReference type="RefSeq" id="WP_091287005.1">
    <property type="nucleotide sequence ID" value="NZ_FAOZ01000056.1"/>
</dbReference>
<organism evidence="1 2">
    <name type="scientific">Parafrankia irregularis</name>
    <dbReference type="NCBI Taxonomy" id="795642"/>
    <lineage>
        <taxon>Bacteria</taxon>
        <taxon>Bacillati</taxon>
        <taxon>Actinomycetota</taxon>
        <taxon>Actinomycetes</taxon>
        <taxon>Frankiales</taxon>
        <taxon>Frankiaceae</taxon>
        <taxon>Parafrankia</taxon>
    </lineage>
</organism>
<accession>A0A0S4QZN0</accession>
<keyword evidence="2" id="KW-1185">Reference proteome</keyword>
<evidence type="ECO:0000313" key="2">
    <source>
        <dbReference type="Proteomes" id="UP000198802"/>
    </source>
</evidence>
<evidence type="ECO:0008006" key="3">
    <source>
        <dbReference type="Google" id="ProtNLM"/>
    </source>
</evidence>
<proteinExistence type="predicted"/>